<dbReference type="GO" id="GO:0006631">
    <property type="term" value="P:fatty acid metabolic process"/>
    <property type="evidence" value="ECO:0007669"/>
    <property type="project" value="TreeGrafter"/>
</dbReference>
<gene>
    <name evidence="3" type="ORF">PENTCL1PPCAC_9664</name>
</gene>
<protein>
    <recommendedName>
        <fullName evidence="2">ACB domain-containing protein</fullName>
    </recommendedName>
</protein>
<feature type="non-terminal residue" evidence="3">
    <location>
        <position position="1"/>
    </location>
</feature>
<reference evidence="3" key="1">
    <citation type="submission" date="2023-10" db="EMBL/GenBank/DDBJ databases">
        <title>Genome assembly of Pristionchus species.</title>
        <authorList>
            <person name="Yoshida K."/>
            <person name="Sommer R.J."/>
        </authorList>
    </citation>
    <scope>NUCLEOTIDE SEQUENCE</scope>
    <source>
        <strain evidence="3">RS0144</strain>
    </source>
</reference>
<feature type="domain" description="ACB" evidence="2">
    <location>
        <begin position="23"/>
        <end position="113"/>
    </location>
</feature>
<dbReference type="Pfam" id="PF00887">
    <property type="entry name" value="ACBP"/>
    <property type="match status" value="1"/>
</dbReference>
<dbReference type="PANTHER" id="PTHR23310:SF77">
    <property type="entry name" value="LD25952P"/>
    <property type="match status" value="1"/>
</dbReference>
<dbReference type="SUPFAM" id="SSF47027">
    <property type="entry name" value="Acyl-CoA binding protein"/>
    <property type="match status" value="1"/>
</dbReference>
<dbReference type="Gene3D" id="1.20.80.10">
    <property type="match status" value="1"/>
</dbReference>
<proteinExistence type="predicted"/>
<dbReference type="PANTHER" id="PTHR23310">
    <property type="entry name" value="ACYL-COA-BINDING PROTEIN, ACBP"/>
    <property type="match status" value="1"/>
</dbReference>
<keyword evidence="1" id="KW-0446">Lipid-binding</keyword>
<dbReference type="GO" id="GO:0005737">
    <property type="term" value="C:cytoplasm"/>
    <property type="evidence" value="ECO:0007669"/>
    <property type="project" value="TreeGrafter"/>
</dbReference>
<comment type="caution">
    <text evidence="3">The sequence shown here is derived from an EMBL/GenBank/DDBJ whole genome shotgun (WGS) entry which is preliminary data.</text>
</comment>
<dbReference type="InterPro" id="IPR035984">
    <property type="entry name" value="Acyl-CoA-binding_sf"/>
</dbReference>
<dbReference type="AlphaFoldDB" id="A0AAV5T4N3"/>
<dbReference type="InterPro" id="IPR000582">
    <property type="entry name" value="Acyl-CoA-binding_protein"/>
</dbReference>
<evidence type="ECO:0000259" key="2">
    <source>
        <dbReference type="PROSITE" id="PS51228"/>
    </source>
</evidence>
<accession>A0AAV5T4N3</accession>
<evidence type="ECO:0000256" key="1">
    <source>
        <dbReference type="ARBA" id="ARBA00023121"/>
    </source>
</evidence>
<sequence length="166" mass="19404">FKDQMPPQGAEQECVSEFSDEALDRAFEAFSRFVQTLPKDGPIQTPVDEQLTTYALYKQATLGPCTRPKPSLFHPIERVKWHAWNRLGDMPRREAKRIYVENFIKRTERNYEKYQKELPAWMADKKYEEVKAFAKAHKDDFGVTYLRTPQGLKEVSVIGKEIGFEL</sequence>
<evidence type="ECO:0000313" key="3">
    <source>
        <dbReference type="EMBL" id="GMS87489.1"/>
    </source>
</evidence>
<dbReference type="EMBL" id="BTSX01000003">
    <property type="protein sequence ID" value="GMS87489.1"/>
    <property type="molecule type" value="Genomic_DNA"/>
</dbReference>
<dbReference type="InterPro" id="IPR014352">
    <property type="entry name" value="FERM/acyl-CoA-bd_prot_sf"/>
</dbReference>
<evidence type="ECO:0000313" key="4">
    <source>
        <dbReference type="Proteomes" id="UP001432027"/>
    </source>
</evidence>
<dbReference type="GO" id="GO:0000062">
    <property type="term" value="F:fatty-acyl-CoA binding"/>
    <property type="evidence" value="ECO:0007669"/>
    <property type="project" value="InterPro"/>
</dbReference>
<dbReference type="PROSITE" id="PS51228">
    <property type="entry name" value="ACB_2"/>
    <property type="match status" value="1"/>
</dbReference>
<keyword evidence="4" id="KW-1185">Reference proteome</keyword>
<dbReference type="PRINTS" id="PR00689">
    <property type="entry name" value="ACOABINDINGP"/>
</dbReference>
<organism evidence="3 4">
    <name type="scientific">Pristionchus entomophagus</name>
    <dbReference type="NCBI Taxonomy" id="358040"/>
    <lineage>
        <taxon>Eukaryota</taxon>
        <taxon>Metazoa</taxon>
        <taxon>Ecdysozoa</taxon>
        <taxon>Nematoda</taxon>
        <taxon>Chromadorea</taxon>
        <taxon>Rhabditida</taxon>
        <taxon>Rhabditina</taxon>
        <taxon>Diplogasteromorpha</taxon>
        <taxon>Diplogasteroidea</taxon>
        <taxon>Neodiplogasteridae</taxon>
        <taxon>Pristionchus</taxon>
    </lineage>
</organism>
<name>A0AAV5T4N3_9BILA</name>
<dbReference type="Proteomes" id="UP001432027">
    <property type="component" value="Unassembled WGS sequence"/>
</dbReference>